<keyword evidence="3" id="KW-1185">Reference proteome</keyword>
<accession>A0ABD5U025</accession>
<evidence type="ECO:0000256" key="1">
    <source>
        <dbReference type="SAM" id="Phobius"/>
    </source>
</evidence>
<proteinExistence type="predicted"/>
<dbReference type="Proteomes" id="UP001596408">
    <property type="component" value="Unassembled WGS sequence"/>
</dbReference>
<reference evidence="2 3" key="1">
    <citation type="journal article" date="2019" name="Int. J. Syst. Evol. Microbiol.">
        <title>The Global Catalogue of Microorganisms (GCM) 10K type strain sequencing project: providing services to taxonomists for standard genome sequencing and annotation.</title>
        <authorList>
            <consortium name="The Broad Institute Genomics Platform"/>
            <consortium name="The Broad Institute Genome Sequencing Center for Infectious Disease"/>
            <person name="Wu L."/>
            <person name="Ma J."/>
        </authorList>
    </citation>
    <scope>NUCLEOTIDE SEQUENCE [LARGE SCALE GENOMIC DNA]</scope>
    <source>
        <strain evidence="2 3">YIM 94188</strain>
    </source>
</reference>
<dbReference type="AlphaFoldDB" id="A0ABD5U025"/>
<keyword evidence="1" id="KW-0472">Membrane</keyword>
<organism evidence="2 3">
    <name type="scientific">Halopelagius fulvigenes</name>
    <dbReference type="NCBI Taxonomy" id="1198324"/>
    <lineage>
        <taxon>Archaea</taxon>
        <taxon>Methanobacteriati</taxon>
        <taxon>Methanobacteriota</taxon>
        <taxon>Stenosarchaea group</taxon>
        <taxon>Halobacteria</taxon>
        <taxon>Halobacteriales</taxon>
        <taxon>Haloferacaceae</taxon>
    </lineage>
</organism>
<protein>
    <submittedName>
        <fullName evidence="2">Uncharacterized protein</fullName>
    </submittedName>
</protein>
<evidence type="ECO:0000313" key="2">
    <source>
        <dbReference type="EMBL" id="MFC6824434.1"/>
    </source>
</evidence>
<name>A0ABD5U025_9EURY</name>
<keyword evidence="1" id="KW-0812">Transmembrane</keyword>
<gene>
    <name evidence="2" type="ORF">ACFQEV_05405</name>
</gene>
<dbReference type="RefSeq" id="WP_379693358.1">
    <property type="nucleotide sequence ID" value="NZ_JBHSXH010000009.1"/>
</dbReference>
<dbReference type="EMBL" id="JBHSXH010000009">
    <property type="protein sequence ID" value="MFC6824434.1"/>
    <property type="molecule type" value="Genomic_DNA"/>
</dbReference>
<keyword evidence="1" id="KW-1133">Transmembrane helix</keyword>
<comment type="caution">
    <text evidence="2">The sequence shown here is derived from an EMBL/GenBank/DDBJ whole genome shotgun (WGS) entry which is preliminary data.</text>
</comment>
<feature type="transmembrane region" description="Helical" evidence="1">
    <location>
        <begin position="26"/>
        <end position="44"/>
    </location>
</feature>
<sequence length="50" mass="5066">MLLGSLATLVVLVALGALSAEFVQSAVVPLGAFAIGVAVVWWVLETLGGR</sequence>
<evidence type="ECO:0000313" key="3">
    <source>
        <dbReference type="Proteomes" id="UP001596408"/>
    </source>
</evidence>